<accession>A0ABU4WJ16</accession>
<reference evidence="1 2" key="1">
    <citation type="submission" date="2022-03" db="EMBL/GenBank/DDBJ databases">
        <title>Novel taxa within the pig intestine.</title>
        <authorList>
            <person name="Wylensek D."/>
            <person name="Bishof K."/>
            <person name="Afrizal A."/>
            <person name="Clavel T."/>
        </authorList>
    </citation>
    <scope>NUCLEOTIDE SEQUENCE [LARGE SCALE GENOMIC DNA]</scope>
    <source>
        <strain evidence="1 2">CLA-KB-P66</strain>
    </source>
</reference>
<protein>
    <recommendedName>
        <fullName evidence="3">Toxin-antitoxin system HicB family antitoxin</fullName>
    </recommendedName>
</protein>
<evidence type="ECO:0008006" key="3">
    <source>
        <dbReference type="Google" id="ProtNLM"/>
    </source>
</evidence>
<keyword evidence="2" id="KW-1185">Reference proteome</keyword>
<name>A0ABU4WJ16_9BACT</name>
<organism evidence="1 2">
    <name type="scientific">Intestinicryptomonas porci</name>
    <dbReference type="NCBI Taxonomy" id="2926320"/>
    <lineage>
        <taxon>Bacteria</taxon>
        <taxon>Pseudomonadati</taxon>
        <taxon>Verrucomicrobiota</taxon>
        <taxon>Opitutia</taxon>
        <taxon>Opitutales</taxon>
        <taxon>Intestinicryptomonaceae</taxon>
        <taxon>Intestinicryptomonas</taxon>
    </lineage>
</organism>
<gene>
    <name evidence="1" type="ORF">MOX91_07520</name>
</gene>
<sequence>MNSPKIQIKLIMKTEDVAVLNRLASKEGMNLKTYIKRVLNDLAAKFLSGKK</sequence>
<proteinExistence type="predicted"/>
<evidence type="ECO:0000313" key="1">
    <source>
        <dbReference type="EMBL" id="MDX8416021.1"/>
    </source>
</evidence>
<comment type="caution">
    <text evidence="1">The sequence shown here is derived from an EMBL/GenBank/DDBJ whole genome shotgun (WGS) entry which is preliminary data.</text>
</comment>
<dbReference type="RefSeq" id="WP_370397475.1">
    <property type="nucleotide sequence ID" value="NZ_JALBUT010000008.1"/>
</dbReference>
<dbReference type="Proteomes" id="UP001275932">
    <property type="component" value="Unassembled WGS sequence"/>
</dbReference>
<dbReference type="EMBL" id="JALBUT010000008">
    <property type="protein sequence ID" value="MDX8416021.1"/>
    <property type="molecule type" value="Genomic_DNA"/>
</dbReference>
<evidence type="ECO:0000313" key="2">
    <source>
        <dbReference type="Proteomes" id="UP001275932"/>
    </source>
</evidence>